<accession>A0ABD1Z0F9</accession>
<evidence type="ECO:0008006" key="5">
    <source>
        <dbReference type="Google" id="ProtNLM"/>
    </source>
</evidence>
<feature type="compositionally biased region" description="Polar residues" evidence="2">
    <location>
        <begin position="453"/>
        <end position="469"/>
    </location>
</feature>
<organism evidence="3 4">
    <name type="scientific">Riccia fluitans</name>
    <dbReference type="NCBI Taxonomy" id="41844"/>
    <lineage>
        <taxon>Eukaryota</taxon>
        <taxon>Viridiplantae</taxon>
        <taxon>Streptophyta</taxon>
        <taxon>Embryophyta</taxon>
        <taxon>Marchantiophyta</taxon>
        <taxon>Marchantiopsida</taxon>
        <taxon>Marchantiidae</taxon>
        <taxon>Marchantiales</taxon>
        <taxon>Ricciaceae</taxon>
        <taxon>Riccia</taxon>
    </lineage>
</organism>
<keyword evidence="4" id="KW-1185">Reference proteome</keyword>
<protein>
    <recommendedName>
        <fullName evidence="5">Erect panicle 2 protein</fullName>
    </recommendedName>
</protein>
<feature type="region of interest" description="Disordered" evidence="2">
    <location>
        <begin position="451"/>
        <end position="568"/>
    </location>
</feature>
<gene>
    <name evidence="3" type="ORF">R1flu_007927</name>
</gene>
<keyword evidence="1" id="KW-0175">Coiled coil</keyword>
<name>A0ABD1Z0F9_9MARC</name>
<evidence type="ECO:0000256" key="2">
    <source>
        <dbReference type="SAM" id="MobiDB-lite"/>
    </source>
</evidence>
<reference evidence="3 4" key="1">
    <citation type="submission" date="2024-09" db="EMBL/GenBank/DDBJ databases">
        <title>Chromosome-scale assembly of Riccia fluitans.</title>
        <authorList>
            <person name="Paukszto L."/>
            <person name="Sawicki J."/>
            <person name="Karawczyk K."/>
            <person name="Piernik-Szablinska J."/>
            <person name="Szczecinska M."/>
            <person name="Mazdziarz M."/>
        </authorList>
    </citation>
    <scope>NUCLEOTIDE SEQUENCE [LARGE SCALE GENOMIC DNA]</scope>
    <source>
        <strain evidence="3">Rf_01</strain>
        <tissue evidence="3">Aerial parts of the thallus</tissue>
    </source>
</reference>
<dbReference type="Proteomes" id="UP001605036">
    <property type="component" value="Unassembled WGS sequence"/>
</dbReference>
<proteinExistence type="predicted"/>
<comment type="caution">
    <text evidence="3">The sequence shown here is derived from an EMBL/GenBank/DDBJ whole genome shotgun (WGS) entry which is preliminary data.</text>
</comment>
<feature type="coiled-coil region" evidence="1">
    <location>
        <begin position="174"/>
        <end position="208"/>
    </location>
</feature>
<feature type="region of interest" description="Disordered" evidence="2">
    <location>
        <begin position="618"/>
        <end position="658"/>
    </location>
</feature>
<evidence type="ECO:0000256" key="1">
    <source>
        <dbReference type="SAM" id="Coils"/>
    </source>
</evidence>
<dbReference type="AlphaFoldDB" id="A0ABD1Z0F9"/>
<sequence>MSLASSAVEARGARVTDFLPRVRKACDTEELLMGAKIAAPKVSGECSSVHHMQRKTDLSRDVLTVFKVIYYALFHTAPRAGGAAYAEGCNAGTVTRHSSASASPANVLRLLFRRDAAKSKGEDSLALSQCDSFTDETTSCRFVMGSPEEDHGSEIFSEKQIVSTVPECPAIGLLTRLDTEVQTLKRKLDRQEDEVKRLTEEVVSLRANAADRSLVRSQKRQARIDASETMLSDGSGDSYPQYVDICPSKVSRDLLKWENLGMFQPPALEAPKHVKDVTPQEKGGGKKRPGIEIPQSPGKVVNNFFWEPYFQTSLTPVKVKSNARRQSMDCKFANFVDHEFVQGSAARSEIEVDEMDNLSMFSYGSADTKDFPYVDSPKSFGRGDYFQEPTEWSSEESKEDHIIHISQSSPRTGTDAGRAAPRRHMQQKYEELEEQLFKILQSPKKEFLPPILSLNSSNPASPGCTSNSPFIRKSSKSGERHDGQSESGLLWEPYRELGSPKITQNAFQKRKPVDDADFAAQPIKTARASESSKSKVHHSPASESVGNESDSDVPRRRNGRIVNSELGGSEFEVLAVPSGESQGSSPAVFLAEESRGQVGIDEVALETFKVCESGEIYRTESSRSNPTESGLYREGRGGKNSGKSHMRRHSSFSQGCRQSRFAVEAARLSMRRQGHHRGVSF</sequence>
<dbReference type="EMBL" id="JBHFFA010000003">
    <property type="protein sequence ID" value="KAL2636448.1"/>
    <property type="molecule type" value="Genomic_DNA"/>
</dbReference>
<evidence type="ECO:0000313" key="4">
    <source>
        <dbReference type="Proteomes" id="UP001605036"/>
    </source>
</evidence>
<evidence type="ECO:0000313" key="3">
    <source>
        <dbReference type="EMBL" id="KAL2636448.1"/>
    </source>
</evidence>